<dbReference type="Proteomes" id="UP000001964">
    <property type="component" value="Chromosome"/>
</dbReference>
<proteinExistence type="predicted"/>
<dbReference type="AlphaFoldDB" id="Q0AS74"/>
<dbReference type="STRING" id="394221.Mmar10_0570"/>
<dbReference type="eggNOG" id="COG3613">
    <property type="taxonomic scope" value="Bacteria"/>
</dbReference>
<organism evidence="1 2">
    <name type="scientific">Maricaulis maris (strain MCS10)</name>
    <name type="common">Caulobacter maris</name>
    <dbReference type="NCBI Taxonomy" id="394221"/>
    <lineage>
        <taxon>Bacteria</taxon>
        <taxon>Pseudomonadati</taxon>
        <taxon>Pseudomonadota</taxon>
        <taxon>Alphaproteobacteria</taxon>
        <taxon>Maricaulales</taxon>
        <taxon>Maricaulaceae</taxon>
        <taxon>Maricaulis</taxon>
    </lineage>
</organism>
<gene>
    <name evidence="1" type="ordered locus">Mmar10_0570</name>
</gene>
<accession>Q0AS74</accession>
<dbReference type="EMBL" id="CP000449">
    <property type="protein sequence ID" value="ABI64863.1"/>
    <property type="molecule type" value="Genomic_DNA"/>
</dbReference>
<dbReference type="HOGENOM" id="CLU_844140_0_0_5"/>
<dbReference type="Gene3D" id="3.40.50.450">
    <property type="match status" value="1"/>
</dbReference>
<keyword evidence="2" id="KW-1185">Reference proteome</keyword>
<dbReference type="RefSeq" id="WP_011642510.1">
    <property type="nucleotide sequence ID" value="NC_008347.1"/>
</dbReference>
<evidence type="ECO:0000313" key="2">
    <source>
        <dbReference type="Proteomes" id="UP000001964"/>
    </source>
</evidence>
<sequence>MGDVNKKSCFVISPIGDDGTETRKRSDQVLKHIIEPAAKDCGYEAIRADKIDKPGLITSQVIGHILNDDLVIADLTERNPNVFYELALRHAINKPLVQIIQKGDQIPFDVANLRTIYIDHTDLDSAAQGREEIVQQIRALQENPEDVETPIGVTLDLQALRQSENPGDREVAELIEDIAEIKASLSALKSSSDGSQLTAVQNRLEHLIYELDASAPVGRRGGLQNRNLRKTLDFVRHGGGRDGSNISLAILASVFRRSHPWLYEVGMEAYRQSTYGPKTKRDKALHEFRSALHVTLDLGPFNGDKLERESLYLVEEAFRNLEFIEHELR</sequence>
<name>Q0AS74_MARMM</name>
<dbReference type="KEGG" id="mmr:Mmar10_0570"/>
<evidence type="ECO:0000313" key="1">
    <source>
        <dbReference type="EMBL" id="ABI64863.1"/>
    </source>
</evidence>
<dbReference type="OrthoDB" id="5379851at2"/>
<protein>
    <submittedName>
        <fullName evidence="1">Uncharacterized protein</fullName>
    </submittedName>
</protein>
<reference evidence="1 2" key="1">
    <citation type="submission" date="2006-08" db="EMBL/GenBank/DDBJ databases">
        <title>Complete sequence of Maricaulis maris MCS10.</title>
        <authorList>
            <consortium name="US DOE Joint Genome Institute"/>
            <person name="Copeland A."/>
            <person name="Lucas S."/>
            <person name="Lapidus A."/>
            <person name="Barry K."/>
            <person name="Detter J.C."/>
            <person name="Glavina del Rio T."/>
            <person name="Hammon N."/>
            <person name="Israni S."/>
            <person name="Dalin E."/>
            <person name="Tice H."/>
            <person name="Pitluck S."/>
            <person name="Saunders E."/>
            <person name="Brettin T."/>
            <person name="Bruce D."/>
            <person name="Han C."/>
            <person name="Tapia R."/>
            <person name="Gilna P."/>
            <person name="Schmutz J."/>
            <person name="Larimer F."/>
            <person name="Land M."/>
            <person name="Hauser L."/>
            <person name="Kyrpides N."/>
            <person name="Mikhailova N."/>
            <person name="Viollier P."/>
            <person name="Stephens C."/>
            <person name="Richardson P."/>
        </authorList>
    </citation>
    <scope>NUCLEOTIDE SEQUENCE [LARGE SCALE GENOMIC DNA]</scope>
    <source>
        <strain evidence="1 2">MCS10</strain>
    </source>
</reference>